<evidence type="ECO:0000256" key="4">
    <source>
        <dbReference type="ARBA" id="ARBA00022729"/>
    </source>
</evidence>
<dbReference type="PANTHER" id="PTHR45842:SF12">
    <property type="entry name" value="KEKKON 5, ISOFORM A"/>
    <property type="match status" value="1"/>
</dbReference>
<evidence type="ECO:0000256" key="1">
    <source>
        <dbReference type="ARBA" id="ARBA00004479"/>
    </source>
</evidence>
<keyword evidence="8" id="KW-1015">Disulfide bond</keyword>
<dbReference type="GO" id="GO:0016020">
    <property type="term" value="C:membrane"/>
    <property type="evidence" value="ECO:0007669"/>
    <property type="project" value="UniProtKB-SubCell"/>
</dbReference>
<dbReference type="Pfam" id="PF07679">
    <property type="entry name" value="I-set"/>
    <property type="match status" value="1"/>
</dbReference>
<dbReference type="Gene3D" id="2.60.40.10">
    <property type="entry name" value="Immunoglobulins"/>
    <property type="match status" value="1"/>
</dbReference>
<dbReference type="InterPro" id="IPR050467">
    <property type="entry name" value="LRFN"/>
</dbReference>
<evidence type="ECO:0000256" key="2">
    <source>
        <dbReference type="ARBA" id="ARBA00022614"/>
    </source>
</evidence>
<evidence type="ECO:0000256" key="7">
    <source>
        <dbReference type="ARBA" id="ARBA00023136"/>
    </source>
</evidence>
<dbReference type="SMART" id="SM00013">
    <property type="entry name" value="LRRNT"/>
    <property type="match status" value="1"/>
</dbReference>
<dbReference type="InterPro" id="IPR000372">
    <property type="entry name" value="LRRNT"/>
</dbReference>
<keyword evidence="6 11" id="KW-1133">Transmembrane helix</keyword>
<keyword evidence="5" id="KW-0677">Repeat</keyword>
<reference evidence="14" key="1">
    <citation type="submission" date="2011-08" db="EMBL/GenBank/DDBJ databases">
        <title>The draft genome of Latimeria chalumnae.</title>
        <authorList>
            <person name="Di Palma F."/>
            <person name="Alfoldi J."/>
            <person name="Johnson J."/>
            <person name="Berlin A."/>
            <person name="Gnerre S."/>
            <person name="Jaffe D."/>
            <person name="MacCallum I."/>
            <person name="Young S."/>
            <person name="Walker B.J."/>
            <person name="Lander E."/>
            <person name="Lindblad-Toh K."/>
        </authorList>
    </citation>
    <scope>NUCLEOTIDE SEQUENCE [LARGE SCALE GENOMIC DNA]</scope>
    <source>
        <strain evidence="14">Wild caught</strain>
    </source>
</reference>
<accession>H3BE68</accession>
<keyword evidence="10" id="KW-0393">Immunoglobulin domain</keyword>
<feature type="transmembrane region" description="Helical" evidence="11">
    <location>
        <begin position="21"/>
        <end position="42"/>
    </location>
</feature>
<proteinExistence type="predicted"/>
<feature type="domain" description="Ig-like" evidence="12">
    <location>
        <begin position="418"/>
        <end position="517"/>
    </location>
</feature>
<dbReference type="Ensembl" id="ENSLACT00000020329.1">
    <property type="protein sequence ID" value="ENSLACP00000020189.1"/>
    <property type="gene ID" value="ENSLACG00000017744.1"/>
</dbReference>
<dbReference type="EMBL" id="AFYH01036415">
    <property type="status" value="NOT_ANNOTATED_CDS"/>
    <property type="molecule type" value="Genomic_DNA"/>
</dbReference>
<dbReference type="InParanoid" id="H3BE68"/>
<dbReference type="SUPFAM" id="SSF48726">
    <property type="entry name" value="Immunoglobulin"/>
    <property type="match status" value="1"/>
</dbReference>
<sequence length="620" mass="69346">IYVFQGGGKMVCMESLDPKRVWTIQYGTILLTAGVLLLGSALSCPIKCECSNREGFLLCDHKRLTTVPTGVPPETKNLDLSNNRIKNLNPDEFSSLWHLEELDLSENIISNIEPGAFNNLLNLQTLKLRRNKLRIIPAGVFAGLLNLTILDISENEIVVFLDHAFKDLLNLRTLDAGDNQLVFVSRQAFRGLQSLQQLTLEKCNLTNIPSEALSYLQNLVILRFKRLNINSVPRNTFKGLDRLRILEIDQCPSLDNLVPNSFFGLNLTSLSITGCNLSSIPFESLKHLVYLQYLDLSYNPITVVHEKMLSDLLRLQEFHLVGGKLVSIAPSAFKGLSSFRLLNVSSNILRTLEESAFHSVGNLETLRLDGNPLACDCRLLWLIRRKRRLNFDGQQPACATPLEVQGKQFKDFSDVLSPKDFTCEKSRILNKRYQRVIVKEGNTVTFTCSGVGNPTPTISWVSPKQTIINSNTKGRIRILPDEGLEIRYAQIQDGGTYSCTASNAAGNDSVSIQLEVKGYTPVYINRTLQLSPAQPTPYSTNTSMSSRFFPLDTMTLMIAMSMGSVCFFSSVSICFFFIFCLSRGKGNIKHNAQIEFVPRPPSINNPAENVEDAKFTMKLI</sequence>
<dbReference type="InterPro" id="IPR000483">
    <property type="entry name" value="Cys-rich_flank_reg_C"/>
</dbReference>
<dbReference type="Pfam" id="PF00560">
    <property type="entry name" value="LRR_1"/>
    <property type="match status" value="2"/>
</dbReference>
<dbReference type="SMART" id="SM00409">
    <property type="entry name" value="IG"/>
    <property type="match status" value="1"/>
</dbReference>
<dbReference type="GeneTree" id="ENSGT00940000154996"/>
<keyword evidence="9" id="KW-0325">Glycoprotein</keyword>
<dbReference type="OMA" id="DYTFKEM"/>
<dbReference type="InterPro" id="IPR013783">
    <property type="entry name" value="Ig-like_fold"/>
</dbReference>
<evidence type="ECO:0000256" key="5">
    <source>
        <dbReference type="ARBA" id="ARBA00022737"/>
    </source>
</evidence>
<dbReference type="SUPFAM" id="SSF52058">
    <property type="entry name" value="L domain-like"/>
    <property type="match status" value="1"/>
</dbReference>
<comment type="subcellular location">
    <subcellularLocation>
        <location evidence="1">Membrane</location>
        <topology evidence="1">Single-pass type I membrane protein</topology>
    </subcellularLocation>
</comment>
<keyword evidence="14" id="KW-1185">Reference proteome</keyword>
<keyword evidence="4" id="KW-0732">Signal</keyword>
<gene>
    <name evidence="13" type="primary">LOC102366072</name>
</gene>
<evidence type="ECO:0000256" key="11">
    <source>
        <dbReference type="SAM" id="Phobius"/>
    </source>
</evidence>
<dbReference type="InterPro" id="IPR026906">
    <property type="entry name" value="LRR_5"/>
</dbReference>
<organism evidence="13 14">
    <name type="scientific">Latimeria chalumnae</name>
    <name type="common">Coelacanth</name>
    <dbReference type="NCBI Taxonomy" id="7897"/>
    <lineage>
        <taxon>Eukaryota</taxon>
        <taxon>Metazoa</taxon>
        <taxon>Chordata</taxon>
        <taxon>Craniata</taxon>
        <taxon>Vertebrata</taxon>
        <taxon>Euteleostomi</taxon>
        <taxon>Coelacanthiformes</taxon>
        <taxon>Coelacanthidae</taxon>
        <taxon>Latimeria</taxon>
    </lineage>
</organism>
<dbReference type="InterPro" id="IPR036179">
    <property type="entry name" value="Ig-like_dom_sf"/>
</dbReference>
<evidence type="ECO:0000256" key="10">
    <source>
        <dbReference type="ARBA" id="ARBA00023319"/>
    </source>
</evidence>
<evidence type="ECO:0000313" key="13">
    <source>
        <dbReference type="Ensembl" id="ENSLACP00000020189.1"/>
    </source>
</evidence>
<dbReference type="SMART" id="SM00369">
    <property type="entry name" value="LRR_TYP"/>
    <property type="match status" value="10"/>
</dbReference>
<evidence type="ECO:0000256" key="3">
    <source>
        <dbReference type="ARBA" id="ARBA00022692"/>
    </source>
</evidence>
<dbReference type="InterPro" id="IPR003599">
    <property type="entry name" value="Ig_sub"/>
</dbReference>
<dbReference type="InterPro" id="IPR032675">
    <property type="entry name" value="LRR_dom_sf"/>
</dbReference>
<evidence type="ECO:0000256" key="9">
    <source>
        <dbReference type="ARBA" id="ARBA00023180"/>
    </source>
</evidence>
<dbReference type="STRING" id="7897.ENSLACP00000020189"/>
<dbReference type="InterPro" id="IPR003598">
    <property type="entry name" value="Ig_sub2"/>
</dbReference>
<feature type="transmembrane region" description="Helical" evidence="11">
    <location>
        <begin position="554"/>
        <end position="581"/>
    </location>
</feature>
<keyword evidence="2" id="KW-0433">Leucine-rich repeat</keyword>
<dbReference type="FunFam" id="3.80.10.10:FF:000014">
    <property type="entry name" value="Leucine-rich repeat and immunoglobulin-like domain-containing nogo receptor-interacting protein 1"/>
    <property type="match status" value="1"/>
</dbReference>
<reference evidence="13" key="3">
    <citation type="submission" date="2025-09" db="UniProtKB">
        <authorList>
            <consortium name="Ensembl"/>
        </authorList>
    </citation>
    <scope>IDENTIFICATION</scope>
</reference>
<dbReference type="AlphaFoldDB" id="H3BE68"/>
<dbReference type="InterPro" id="IPR013098">
    <property type="entry name" value="Ig_I-set"/>
</dbReference>
<dbReference type="SMART" id="SM00408">
    <property type="entry name" value="IGc2"/>
    <property type="match status" value="1"/>
</dbReference>
<dbReference type="InterPro" id="IPR003591">
    <property type="entry name" value="Leu-rich_rpt_typical-subtyp"/>
</dbReference>
<keyword evidence="7 11" id="KW-0472">Membrane</keyword>
<protein>
    <submittedName>
        <fullName evidence="13">Leucine rich repeat and Ig domain containing 4a</fullName>
    </submittedName>
</protein>
<dbReference type="InterPro" id="IPR007110">
    <property type="entry name" value="Ig-like_dom"/>
</dbReference>
<dbReference type="Pfam" id="PF13855">
    <property type="entry name" value="LRR_8"/>
    <property type="match status" value="2"/>
</dbReference>
<dbReference type="PROSITE" id="PS51450">
    <property type="entry name" value="LRR"/>
    <property type="match status" value="2"/>
</dbReference>
<dbReference type="Pfam" id="PF13306">
    <property type="entry name" value="LRR_5"/>
    <property type="match status" value="1"/>
</dbReference>
<dbReference type="PANTHER" id="PTHR45842">
    <property type="entry name" value="SYNAPTIC ADHESION-LIKE MOLECULE SALM"/>
    <property type="match status" value="1"/>
</dbReference>
<evidence type="ECO:0000259" key="12">
    <source>
        <dbReference type="PROSITE" id="PS50835"/>
    </source>
</evidence>
<reference evidence="13" key="2">
    <citation type="submission" date="2025-08" db="UniProtKB">
        <authorList>
            <consortium name="Ensembl"/>
        </authorList>
    </citation>
    <scope>IDENTIFICATION</scope>
</reference>
<dbReference type="Gene3D" id="3.80.10.10">
    <property type="entry name" value="Ribonuclease Inhibitor"/>
    <property type="match status" value="1"/>
</dbReference>
<name>H3BE68_LATCH</name>
<dbReference type="HOGENOM" id="CLU_000288_18_24_1"/>
<dbReference type="FunFam" id="2.60.40.10:FF:000076">
    <property type="entry name" value="Leucine-rich repeat and Ig domain-containing 4"/>
    <property type="match status" value="1"/>
</dbReference>
<dbReference type="eggNOG" id="KOG0619">
    <property type="taxonomic scope" value="Eukaryota"/>
</dbReference>
<evidence type="ECO:0000256" key="8">
    <source>
        <dbReference type="ARBA" id="ARBA00023157"/>
    </source>
</evidence>
<keyword evidence="3 11" id="KW-0812">Transmembrane</keyword>
<evidence type="ECO:0000313" key="14">
    <source>
        <dbReference type="Proteomes" id="UP000008672"/>
    </source>
</evidence>
<dbReference type="Proteomes" id="UP000008672">
    <property type="component" value="Unassembled WGS sequence"/>
</dbReference>
<dbReference type="PROSITE" id="PS50835">
    <property type="entry name" value="IG_LIKE"/>
    <property type="match status" value="1"/>
</dbReference>
<dbReference type="SMART" id="SM00082">
    <property type="entry name" value="LRRCT"/>
    <property type="match status" value="1"/>
</dbReference>
<evidence type="ECO:0000256" key="6">
    <source>
        <dbReference type="ARBA" id="ARBA00022989"/>
    </source>
</evidence>
<dbReference type="InterPro" id="IPR001611">
    <property type="entry name" value="Leu-rich_rpt"/>
</dbReference>